<keyword evidence="3 7" id="KW-1133">Transmembrane helix</keyword>
<dbReference type="AlphaFoldDB" id="A0A8H7UMQ8"/>
<feature type="transmembrane region" description="Helical" evidence="7">
    <location>
        <begin position="6"/>
        <end position="28"/>
    </location>
</feature>
<keyword evidence="4 7" id="KW-0472">Membrane</keyword>
<name>A0A8H7UMQ8_9FUNG</name>
<accession>A0A8H7UMQ8</accession>
<dbReference type="InterPro" id="IPR051415">
    <property type="entry name" value="LAAT-1"/>
</dbReference>
<dbReference type="OrthoDB" id="8048523at2759"/>
<comment type="catalytic activity">
    <reaction evidence="6">
        <text>L-histidine(out) + L-arginine(in) = L-histidine(in) + L-arginine(out)</text>
        <dbReference type="Rhea" id="RHEA:71063"/>
        <dbReference type="ChEBI" id="CHEBI:32682"/>
        <dbReference type="ChEBI" id="CHEBI:57595"/>
    </reaction>
</comment>
<evidence type="ECO:0000256" key="1">
    <source>
        <dbReference type="ARBA" id="ARBA00004141"/>
    </source>
</evidence>
<proteinExistence type="inferred from homology"/>
<dbReference type="GO" id="GO:0034486">
    <property type="term" value="P:vacuolar transmembrane transport"/>
    <property type="evidence" value="ECO:0007669"/>
    <property type="project" value="UniProtKB-ARBA"/>
</dbReference>
<evidence type="ECO:0000313" key="9">
    <source>
        <dbReference type="Proteomes" id="UP000650833"/>
    </source>
</evidence>
<dbReference type="Pfam" id="PF04193">
    <property type="entry name" value="PQ-loop"/>
    <property type="match status" value="2"/>
</dbReference>
<keyword evidence="2 7" id="KW-0812">Transmembrane</keyword>
<dbReference type="GO" id="GO:0015174">
    <property type="term" value="F:basic amino acid transmembrane transporter activity"/>
    <property type="evidence" value="ECO:0007669"/>
    <property type="project" value="UniProtKB-ARBA"/>
</dbReference>
<evidence type="ECO:0000256" key="7">
    <source>
        <dbReference type="SAM" id="Phobius"/>
    </source>
</evidence>
<dbReference type="Proteomes" id="UP000650833">
    <property type="component" value="Unassembled WGS sequence"/>
</dbReference>
<dbReference type="Gene3D" id="1.20.1280.290">
    <property type="match status" value="2"/>
</dbReference>
<dbReference type="GO" id="GO:0098852">
    <property type="term" value="C:lytic vacuole membrane"/>
    <property type="evidence" value="ECO:0007669"/>
    <property type="project" value="UniProtKB-ARBA"/>
</dbReference>
<feature type="transmembrane region" description="Helical" evidence="7">
    <location>
        <begin position="40"/>
        <end position="60"/>
    </location>
</feature>
<dbReference type="PANTHER" id="PTHR16201">
    <property type="entry name" value="SEVEN TRANSMEMBRANE PROTEIN 1-RELATED"/>
    <property type="match status" value="1"/>
</dbReference>
<comment type="similarity">
    <text evidence="5">Belongs to the laat-1 family.</text>
</comment>
<comment type="caution">
    <text evidence="8">The sequence shown here is derived from an EMBL/GenBank/DDBJ whole genome shotgun (WGS) entry which is preliminary data.</text>
</comment>
<evidence type="ECO:0000256" key="5">
    <source>
        <dbReference type="ARBA" id="ARBA00038039"/>
    </source>
</evidence>
<feature type="transmembrane region" description="Helical" evidence="7">
    <location>
        <begin position="261"/>
        <end position="279"/>
    </location>
</feature>
<dbReference type="SMART" id="SM00679">
    <property type="entry name" value="CTNS"/>
    <property type="match status" value="2"/>
</dbReference>
<evidence type="ECO:0008006" key="10">
    <source>
        <dbReference type="Google" id="ProtNLM"/>
    </source>
</evidence>
<organism evidence="8 9">
    <name type="scientific">Mucor plumbeus</name>
    <dbReference type="NCBI Taxonomy" id="97098"/>
    <lineage>
        <taxon>Eukaryota</taxon>
        <taxon>Fungi</taxon>
        <taxon>Fungi incertae sedis</taxon>
        <taxon>Mucoromycota</taxon>
        <taxon>Mucoromycotina</taxon>
        <taxon>Mucoromycetes</taxon>
        <taxon>Mucorales</taxon>
        <taxon>Mucorineae</taxon>
        <taxon>Mucoraceae</taxon>
        <taxon>Mucor</taxon>
    </lineage>
</organism>
<evidence type="ECO:0000256" key="4">
    <source>
        <dbReference type="ARBA" id="ARBA00023136"/>
    </source>
</evidence>
<evidence type="ECO:0000256" key="3">
    <source>
        <dbReference type="ARBA" id="ARBA00022989"/>
    </source>
</evidence>
<dbReference type="FunFam" id="1.20.1280.290:FF:000009">
    <property type="entry name" value="PQ loop repeat family protein"/>
    <property type="match status" value="1"/>
</dbReference>
<evidence type="ECO:0000256" key="2">
    <source>
        <dbReference type="ARBA" id="ARBA00022692"/>
    </source>
</evidence>
<comment type="subcellular location">
    <subcellularLocation>
        <location evidence="1">Membrane</location>
        <topology evidence="1">Multi-pass membrane protein</topology>
    </subcellularLocation>
</comment>
<evidence type="ECO:0000256" key="6">
    <source>
        <dbReference type="ARBA" id="ARBA00050768"/>
    </source>
</evidence>
<dbReference type="FunFam" id="1.20.1280.290:FF:000012">
    <property type="entry name" value="Vacuolar membrane PQ loop repeat protein"/>
    <property type="match status" value="1"/>
</dbReference>
<dbReference type="PANTHER" id="PTHR16201:SF44">
    <property type="entry name" value="SEVEN TRANSMEMBRANE PROTEIN 1"/>
    <property type="match status" value="1"/>
</dbReference>
<gene>
    <name evidence="8" type="ORF">INT46_009463</name>
</gene>
<feature type="transmembrane region" description="Helical" evidence="7">
    <location>
        <begin position="186"/>
        <end position="208"/>
    </location>
</feature>
<sequence length="324" mass="36949">MIWTSSTGSTIAGYISILFWLVVFIPQLQENYKRKNGDGLSLTFLLIWLAGDLFNLAGIIMEKLMFTMFLLALWYTVADIGLIWQVVYYQQCVTVEIKCDEDEAIVLLNRKPLKQRRVSLEKSMLSKMDTNSSEQQPTSHDALLDDDENHAVAAASNADIMNGNDTYDGDSTDRDIFTVQPRIRPIWVNLIGSSVLVVLIIASCYGYMMTVTRIETVGDEKEIQLMPQILGWLSAVLYVGSRVPQLIKNWRQQSTDGLSSGMFVCAVFGNIFFSMSIFLRSTERRYIIVNLPWIIGSLGTVIFDIMIFLQFYVFNRRKLKHRAD</sequence>
<feature type="transmembrane region" description="Helical" evidence="7">
    <location>
        <begin position="66"/>
        <end position="88"/>
    </location>
</feature>
<dbReference type="EMBL" id="JAEPRC010000792">
    <property type="protein sequence ID" value="KAG2191751.1"/>
    <property type="molecule type" value="Genomic_DNA"/>
</dbReference>
<feature type="transmembrane region" description="Helical" evidence="7">
    <location>
        <begin position="291"/>
        <end position="314"/>
    </location>
</feature>
<evidence type="ECO:0000313" key="8">
    <source>
        <dbReference type="EMBL" id="KAG2191751.1"/>
    </source>
</evidence>
<reference evidence="8" key="1">
    <citation type="submission" date="2020-12" db="EMBL/GenBank/DDBJ databases">
        <title>Metabolic potential, ecology and presence of endohyphal bacteria is reflected in genomic diversity of Mucoromycotina.</title>
        <authorList>
            <person name="Muszewska A."/>
            <person name="Okrasinska A."/>
            <person name="Steczkiewicz K."/>
            <person name="Drgas O."/>
            <person name="Orlowska M."/>
            <person name="Perlinska-Lenart U."/>
            <person name="Aleksandrzak-Piekarczyk T."/>
            <person name="Szatraj K."/>
            <person name="Zielenkiewicz U."/>
            <person name="Pilsyk S."/>
            <person name="Malc E."/>
            <person name="Mieczkowski P."/>
            <person name="Kruszewska J.S."/>
            <person name="Biernat P."/>
            <person name="Pawlowska J."/>
        </authorList>
    </citation>
    <scope>NUCLEOTIDE SEQUENCE</scope>
    <source>
        <strain evidence="8">CBS 226.32</strain>
    </source>
</reference>
<protein>
    <recommendedName>
        <fullName evidence="10">PQ-loop-domain-containing protein</fullName>
    </recommendedName>
</protein>
<keyword evidence="9" id="KW-1185">Reference proteome</keyword>
<dbReference type="InterPro" id="IPR006603">
    <property type="entry name" value="PQ-loop_rpt"/>
</dbReference>